<keyword evidence="3" id="KW-1185">Reference proteome</keyword>
<proteinExistence type="predicted"/>
<evidence type="ECO:0000256" key="1">
    <source>
        <dbReference type="SAM" id="SignalP"/>
    </source>
</evidence>
<accession>A0ABW7ND39</accession>
<keyword evidence="1" id="KW-0732">Signal</keyword>
<evidence type="ECO:0000313" key="3">
    <source>
        <dbReference type="Proteomes" id="UP001610063"/>
    </source>
</evidence>
<feature type="chain" id="PRO_5046245065" description="Outer membrane protein beta-barrel domain-containing protein" evidence="1">
    <location>
        <begin position="23"/>
        <end position="208"/>
    </location>
</feature>
<comment type="caution">
    <text evidence="2">The sequence shown here is derived from an EMBL/GenBank/DDBJ whole genome shotgun (WGS) entry which is preliminary data.</text>
</comment>
<reference evidence="2 3" key="1">
    <citation type="journal article" date="2013" name="Int. J. Syst. Evol. Microbiol.">
        <title>Marinoscillum luteum sp. nov., isolated from marine sediment.</title>
        <authorList>
            <person name="Cha I.T."/>
            <person name="Park S.J."/>
            <person name="Kim S.J."/>
            <person name="Kim J.G."/>
            <person name="Jung M.Y."/>
            <person name="Shin K.S."/>
            <person name="Kwon K.K."/>
            <person name="Yang S.H."/>
            <person name="Seo Y.S."/>
            <person name="Rhee S.K."/>
        </authorList>
    </citation>
    <scope>NUCLEOTIDE SEQUENCE [LARGE SCALE GENOMIC DNA]</scope>
    <source>
        <strain evidence="2 3">KCTC 23939</strain>
    </source>
</reference>
<name>A0ABW7ND39_9BACT</name>
<dbReference type="RefSeq" id="WP_395418907.1">
    <property type="nucleotide sequence ID" value="NZ_JBIPKE010000020.1"/>
</dbReference>
<protein>
    <recommendedName>
        <fullName evidence="4">Outer membrane protein beta-barrel domain-containing protein</fullName>
    </recommendedName>
</protein>
<feature type="signal peptide" evidence="1">
    <location>
        <begin position="1"/>
        <end position="22"/>
    </location>
</feature>
<sequence length="208" mass="22976">MRTSACLKALPFLLFLGGCVMHNRMTSPVALPKEQQSWTYGLVVDPILASDDGEVFGFQPIISYRAGLGKGNELGVTLYGVYLPGAVIDLKHQFYQNGNFTFSGDAALYGGALRPFGLQYDLLFGSQKFYGMAGVNVDFTSFTNYPAAKVIGIGSEVPGKRGLGFQITYANRLVPDADDRYNWLMIGLKMDFRNSKKKFRDPAKQIKE</sequence>
<gene>
    <name evidence="2" type="ORF">ACHKAR_18535</name>
</gene>
<dbReference type="PROSITE" id="PS51257">
    <property type="entry name" value="PROKAR_LIPOPROTEIN"/>
    <property type="match status" value="1"/>
</dbReference>
<organism evidence="2 3">
    <name type="scientific">Marinoscillum luteum</name>
    <dbReference type="NCBI Taxonomy" id="861051"/>
    <lineage>
        <taxon>Bacteria</taxon>
        <taxon>Pseudomonadati</taxon>
        <taxon>Bacteroidota</taxon>
        <taxon>Cytophagia</taxon>
        <taxon>Cytophagales</taxon>
        <taxon>Reichenbachiellaceae</taxon>
        <taxon>Marinoscillum</taxon>
    </lineage>
</organism>
<evidence type="ECO:0008006" key="4">
    <source>
        <dbReference type="Google" id="ProtNLM"/>
    </source>
</evidence>
<dbReference type="Proteomes" id="UP001610063">
    <property type="component" value="Unassembled WGS sequence"/>
</dbReference>
<evidence type="ECO:0000313" key="2">
    <source>
        <dbReference type="EMBL" id="MFH6985455.1"/>
    </source>
</evidence>
<dbReference type="EMBL" id="JBIPKE010000020">
    <property type="protein sequence ID" value="MFH6985455.1"/>
    <property type="molecule type" value="Genomic_DNA"/>
</dbReference>